<accession>A0A0F8ZGM5</accession>
<name>A0A0F8ZGM5_9ZZZZ</name>
<dbReference type="InterPro" id="IPR033195">
    <property type="entry name" value="AmidinoTrfase"/>
</dbReference>
<reference evidence="3" key="1">
    <citation type="journal article" date="2015" name="Nature">
        <title>Complex archaea that bridge the gap between prokaryotes and eukaryotes.</title>
        <authorList>
            <person name="Spang A."/>
            <person name="Saw J.H."/>
            <person name="Jorgensen S.L."/>
            <person name="Zaremba-Niedzwiedzka K."/>
            <person name="Martijn J."/>
            <person name="Lind A.E."/>
            <person name="van Eijk R."/>
            <person name="Schleper C."/>
            <person name="Guy L."/>
            <person name="Ettema T.J."/>
        </authorList>
    </citation>
    <scope>NUCLEOTIDE SEQUENCE</scope>
</reference>
<evidence type="ECO:0000313" key="3">
    <source>
        <dbReference type="EMBL" id="KKK65594.1"/>
    </source>
</evidence>
<dbReference type="GO" id="GO:0005758">
    <property type="term" value="C:mitochondrial intermembrane space"/>
    <property type="evidence" value="ECO:0007669"/>
    <property type="project" value="TreeGrafter"/>
</dbReference>
<gene>
    <name evidence="3" type="ORF">LCGC14_2972570</name>
</gene>
<organism evidence="3">
    <name type="scientific">marine sediment metagenome</name>
    <dbReference type="NCBI Taxonomy" id="412755"/>
    <lineage>
        <taxon>unclassified sequences</taxon>
        <taxon>metagenomes</taxon>
        <taxon>ecological metagenomes</taxon>
    </lineage>
</organism>
<comment type="caution">
    <text evidence="3">The sequence shown here is derived from an EMBL/GenBank/DDBJ whole genome shotgun (WGS) entry which is preliminary data.</text>
</comment>
<dbReference type="Gene3D" id="3.75.10.10">
    <property type="entry name" value="L-arginine/glycine Amidinotransferase, Chain A"/>
    <property type="match status" value="1"/>
</dbReference>
<keyword evidence="2" id="KW-0808">Transferase</keyword>
<dbReference type="SUPFAM" id="SSF55909">
    <property type="entry name" value="Pentein"/>
    <property type="match status" value="1"/>
</dbReference>
<feature type="non-terminal residue" evidence="3">
    <location>
        <position position="336"/>
    </location>
</feature>
<comment type="similarity">
    <text evidence="1">Belongs to the amidinotransferase family.</text>
</comment>
<dbReference type="GO" id="GO:0015068">
    <property type="term" value="F:glycine amidinotransferase activity"/>
    <property type="evidence" value="ECO:0007669"/>
    <property type="project" value="TreeGrafter"/>
</dbReference>
<dbReference type="EMBL" id="LAZR01060477">
    <property type="protein sequence ID" value="KKK65594.1"/>
    <property type="molecule type" value="Genomic_DNA"/>
</dbReference>
<evidence type="ECO:0008006" key="4">
    <source>
        <dbReference type="Google" id="ProtNLM"/>
    </source>
</evidence>
<protein>
    <recommendedName>
        <fullName evidence="4">Serine/threonine protein kinase</fullName>
    </recommendedName>
</protein>
<dbReference type="PANTHER" id="PTHR10488">
    <property type="entry name" value="GLYCINE AMIDINOTRANSFERASE, MITOCHONDRIAL"/>
    <property type="match status" value="1"/>
</dbReference>
<evidence type="ECO:0000256" key="2">
    <source>
        <dbReference type="ARBA" id="ARBA00022679"/>
    </source>
</evidence>
<dbReference type="AlphaFoldDB" id="A0A0F8ZGM5"/>
<evidence type="ECO:0000256" key="1">
    <source>
        <dbReference type="ARBA" id="ARBA00006943"/>
    </source>
</evidence>
<sequence>MTKIVNAWNEWDPLKHVIVGRADGTMIQAPEIAVERDWPEDGFPLGKYGPYPKEMVDRANEELDNFAKILEKRGIRVDRPTPIDFSQAVQTPDWKQGSMFGCAPCRDLLLTVGNEILEATMSYRSRWYEYLCYRPLFEQYFREDPNFRFEAAPKPRLVEESYKSKDWWSEWNSLSEEEQWKRAEKGDWIISEKEPLFDAADVVRYGRDLFVQKSMVTNNAGIDWLRRHFPDHRIHKVGRRELLPWHMDTTLVPVRPGLAIMNPERIPLDKEELELFETNGWEIVKAPKALLKEKAPYDFCSWWLSMNTLVLDPKTICVEASEIPTMELFDKHGFGV</sequence>
<dbReference type="GO" id="GO:0006601">
    <property type="term" value="P:creatine biosynthetic process"/>
    <property type="evidence" value="ECO:0007669"/>
    <property type="project" value="TreeGrafter"/>
</dbReference>
<dbReference type="PANTHER" id="PTHR10488:SF1">
    <property type="entry name" value="GLYCINE AMIDINOTRANSFERASE, MITOCHONDRIAL"/>
    <property type="match status" value="1"/>
</dbReference>
<proteinExistence type="inferred from homology"/>